<feature type="domain" description="AAA+ ATPase" evidence="11">
    <location>
        <begin position="631"/>
        <end position="769"/>
    </location>
</feature>
<dbReference type="GO" id="GO:0016887">
    <property type="term" value="F:ATP hydrolysis activity"/>
    <property type="evidence" value="ECO:0000318"/>
    <property type="project" value="GO_Central"/>
</dbReference>
<dbReference type="InterPro" id="IPR050168">
    <property type="entry name" value="AAA_ATPase_domain"/>
</dbReference>
<dbReference type="GO" id="GO:0005778">
    <property type="term" value="C:peroxisomal membrane"/>
    <property type="evidence" value="ECO:0000318"/>
    <property type="project" value="GO_Central"/>
</dbReference>
<evidence type="ECO:0000313" key="13">
    <source>
        <dbReference type="EnsemblMetazoa" id="HelroP162356"/>
    </source>
</evidence>
<dbReference type="Gene3D" id="1.10.8.60">
    <property type="match status" value="2"/>
</dbReference>
<dbReference type="CDD" id="cd19527">
    <property type="entry name" value="RecA-like_PEX6_r2"/>
    <property type="match status" value="1"/>
</dbReference>
<evidence type="ECO:0000256" key="3">
    <source>
        <dbReference type="ARBA" id="ARBA00022593"/>
    </source>
</evidence>
<protein>
    <recommendedName>
        <fullName evidence="8">Peroxisomal ATPase PEX6</fullName>
    </recommendedName>
    <alternativeName>
        <fullName evidence="9">Peroxin-6</fullName>
    </alternativeName>
</protein>
<dbReference type="FunFam" id="3.40.50.300:FF:000109">
    <property type="entry name" value="Peroxisomal biogenesis factor 6"/>
    <property type="match status" value="1"/>
</dbReference>
<evidence type="ECO:0000256" key="2">
    <source>
        <dbReference type="ARBA" id="ARBA00006914"/>
    </source>
</evidence>
<dbReference type="KEGG" id="hro:HELRODRAFT_162356"/>
<dbReference type="GO" id="GO:0016558">
    <property type="term" value="P:protein import into peroxisome matrix"/>
    <property type="evidence" value="ECO:0000318"/>
    <property type="project" value="GO_Central"/>
</dbReference>
<evidence type="ECO:0000256" key="6">
    <source>
        <dbReference type="ARBA" id="ARBA00022840"/>
    </source>
</evidence>
<evidence type="ECO:0000256" key="5">
    <source>
        <dbReference type="ARBA" id="ARBA00022801"/>
    </source>
</evidence>
<dbReference type="SMART" id="SM00382">
    <property type="entry name" value="AAA"/>
    <property type="match status" value="2"/>
</dbReference>
<dbReference type="InterPro" id="IPR047533">
    <property type="entry name" value="RecA-like_PEX6_r2"/>
</dbReference>
<dbReference type="eggNOG" id="KOG0736">
    <property type="taxonomic scope" value="Eukaryota"/>
</dbReference>
<gene>
    <name evidence="13" type="primary">20199548</name>
    <name evidence="12" type="ORF">HELRODRAFT_162356</name>
</gene>
<dbReference type="InterPro" id="IPR003960">
    <property type="entry name" value="ATPase_AAA_CS"/>
</dbReference>
<evidence type="ECO:0000256" key="7">
    <source>
        <dbReference type="ARBA" id="ARBA00023136"/>
    </source>
</evidence>
<accession>T1ESJ8</accession>
<evidence type="ECO:0000313" key="14">
    <source>
        <dbReference type="Proteomes" id="UP000015101"/>
    </source>
</evidence>
<reference evidence="13" key="3">
    <citation type="submission" date="2015-06" db="UniProtKB">
        <authorList>
            <consortium name="EnsemblMetazoa"/>
        </authorList>
    </citation>
    <scope>IDENTIFICATION</scope>
</reference>
<dbReference type="FunCoup" id="T1ESJ8">
    <property type="interactions" value="678"/>
</dbReference>
<dbReference type="InterPro" id="IPR003959">
    <property type="entry name" value="ATPase_AAA_core"/>
</dbReference>
<keyword evidence="7" id="KW-0472">Membrane</keyword>
<keyword evidence="3" id="KW-0962">Peroxisome biogenesis</keyword>
<dbReference type="GO" id="GO:0005524">
    <property type="term" value="F:ATP binding"/>
    <property type="evidence" value="ECO:0007669"/>
    <property type="project" value="UniProtKB-KW"/>
</dbReference>
<evidence type="ECO:0000259" key="11">
    <source>
        <dbReference type="SMART" id="SM00382"/>
    </source>
</evidence>
<organism evidence="13 14">
    <name type="scientific">Helobdella robusta</name>
    <name type="common">Californian leech</name>
    <dbReference type="NCBI Taxonomy" id="6412"/>
    <lineage>
        <taxon>Eukaryota</taxon>
        <taxon>Metazoa</taxon>
        <taxon>Spiralia</taxon>
        <taxon>Lophotrochozoa</taxon>
        <taxon>Annelida</taxon>
        <taxon>Clitellata</taxon>
        <taxon>Hirudinea</taxon>
        <taxon>Rhynchobdellida</taxon>
        <taxon>Glossiphoniidae</taxon>
        <taxon>Helobdella</taxon>
    </lineage>
</organism>
<evidence type="ECO:0000256" key="4">
    <source>
        <dbReference type="ARBA" id="ARBA00022741"/>
    </source>
</evidence>
<evidence type="ECO:0000256" key="10">
    <source>
        <dbReference type="ARBA" id="ARBA00048778"/>
    </source>
</evidence>
<dbReference type="InParanoid" id="T1ESJ8"/>
<sequence length="881" mass="98714">MAELNLMSLLGLSGARDFPTLTSASQSTSTINPGDKTKQARHFTTINDVLGISCTVSFSVVKNVEKFFSVVCESFSKPSFEDWPSCVIINGKLSSQLRVHNGDLVQMQLEPREHDHSSSIIDFPNHFAVVAVSDQFAYETSSLAEELELDSKHVHIHPLLWFNLKKPCHYNNHSCVANTKMKIVTRPSQHFQLKNVPYASKAAISLVLSPHNNLSNDKYDYLLKQYFSTPRLILFYFYWQGFRREFLHSNAVLIIDNYTSIIIFIINVFQIRPGPDLAGFEIQKPAGAGAGADFSYHFTYVRKNTHIYVDRRLNPATKSGRGRIRPDLKKSRILAGAGAELRCIPNFKSLTVELLVIIISDMHERDIQQHIPSSFLLVSPAGSGVPQLCTALASHYNMHLYNVNCDMLDNQSPSALELKLKHIFHSIPKCLPCLVLFENVDTLTNDKDGNEDRRSASTFSECMHELMSKPYGWPVVVMATTPSIQSVSLLLQKCFMKIFTFDPPSQTQRRNFLKLFIGDTLLSEDVDLKTLSMQTGGFTFDALCILVNLAKEQAFYRNKKMVEKANCALLQVDVERALNQLKKLNVNFIDAPKIPNVTWADVGGLDDVKRDVIDTIQLPLNHTDNNANKTTPTGILLFGPPGTGKTLMAKAIANECSLNFLSVKGPELLNMYVGQSEENIREVFRKARQSSPCVIFFDELDSLAPNRGRTADSGGVMDRVVSQLLAELDGTTKSTDLFVIGATNRPDLIDPALLRPGRFDKMLYLGVDSSRETQLKIINALTNKFQIEDRGCLQRIVDKCPRQMTGADFYALCSDALISATRRIISKIEAGQATLDVHADVVVTEDDFNEALHQFKPSLSLKELIRYEELKEQFCSFNKAS</sequence>
<dbReference type="GO" id="GO:0043335">
    <property type="term" value="P:protein unfolding"/>
    <property type="evidence" value="ECO:0000318"/>
    <property type="project" value="GO_Central"/>
</dbReference>
<evidence type="ECO:0000256" key="8">
    <source>
        <dbReference type="ARBA" id="ARBA00034811"/>
    </source>
</evidence>
<dbReference type="Gene3D" id="3.40.50.300">
    <property type="entry name" value="P-loop containing nucleotide triphosphate hydrolases"/>
    <property type="match status" value="2"/>
</dbReference>
<keyword evidence="4" id="KW-0547">Nucleotide-binding</keyword>
<reference evidence="14" key="1">
    <citation type="submission" date="2012-12" db="EMBL/GenBank/DDBJ databases">
        <authorList>
            <person name="Hellsten U."/>
            <person name="Grimwood J."/>
            <person name="Chapman J.A."/>
            <person name="Shapiro H."/>
            <person name="Aerts A."/>
            <person name="Otillar R.P."/>
            <person name="Terry A.Y."/>
            <person name="Boore J.L."/>
            <person name="Simakov O."/>
            <person name="Marletaz F."/>
            <person name="Cho S.-J."/>
            <person name="Edsinger-Gonzales E."/>
            <person name="Havlak P."/>
            <person name="Kuo D.-H."/>
            <person name="Larsson T."/>
            <person name="Lv J."/>
            <person name="Arendt D."/>
            <person name="Savage R."/>
            <person name="Osoegawa K."/>
            <person name="de Jong P."/>
            <person name="Lindberg D.R."/>
            <person name="Seaver E.C."/>
            <person name="Weisblat D.A."/>
            <person name="Putnam N.H."/>
            <person name="Grigoriev I.V."/>
            <person name="Rokhsar D.S."/>
        </authorList>
    </citation>
    <scope>NUCLEOTIDE SEQUENCE</scope>
</reference>
<dbReference type="STRING" id="6412.T1ESJ8"/>
<evidence type="ECO:0000256" key="9">
    <source>
        <dbReference type="ARBA" id="ARBA00034920"/>
    </source>
</evidence>
<keyword evidence="5" id="KW-0378">Hydrolase</keyword>
<comment type="catalytic activity">
    <reaction evidence="10">
        <text>ATP + H2O = ADP + phosphate + H(+)</text>
        <dbReference type="Rhea" id="RHEA:13065"/>
        <dbReference type="ChEBI" id="CHEBI:15377"/>
        <dbReference type="ChEBI" id="CHEBI:15378"/>
        <dbReference type="ChEBI" id="CHEBI:30616"/>
        <dbReference type="ChEBI" id="CHEBI:43474"/>
        <dbReference type="ChEBI" id="CHEBI:456216"/>
    </reaction>
    <physiologicalReaction direction="left-to-right" evidence="10">
        <dbReference type="Rhea" id="RHEA:13066"/>
    </physiologicalReaction>
</comment>
<comment type="similarity">
    <text evidence="2">Belongs to the AAA ATPase family.</text>
</comment>
<feature type="domain" description="AAA+ ATPase" evidence="11">
    <location>
        <begin position="371"/>
        <end position="505"/>
    </location>
</feature>
<reference evidence="12 14" key="2">
    <citation type="journal article" date="2013" name="Nature">
        <title>Insights into bilaterian evolution from three spiralian genomes.</title>
        <authorList>
            <person name="Simakov O."/>
            <person name="Marletaz F."/>
            <person name="Cho S.J."/>
            <person name="Edsinger-Gonzales E."/>
            <person name="Havlak P."/>
            <person name="Hellsten U."/>
            <person name="Kuo D.H."/>
            <person name="Larsson T."/>
            <person name="Lv J."/>
            <person name="Arendt D."/>
            <person name="Savage R."/>
            <person name="Osoegawa K."/>
            <person name="de Jong P."/>
            <person name="Grimwood J."/>
            <person name="Chapman J.A."/>
            <person name="Shapiro H."/>
            <person name="Aerts A."/>
            <person name="Otillar R.P."/>
            <person name="Terry A.Y."/>
            <person name="Boore J.L."/>
            <person name="Grigoriev I.V."/>
            <person name="Lindberg D.R."/>
            <person name="Seaver E.C."/>
            <person name="Weisblat D.A."/>
            <person name="Putnam N.H."/>
            <person name="Rokhsar D.S."/>
        </authorList>
    </citation>
    <scope>NUCLEOTIDE SEQUENCE</scope>
</reference>
<dbReference type="SUPFAM" id="SSF52540">
    <property type="entry name" value="P-loop containing nucleoside triphosphate hydrolases"/>
    <property type="match status" value="2"/>
</dbReference>
<dbReference type="PROSITE" id="PS00674">
    <property type="entry name" value="AAA"/>
    <property type="match status" value="1"/>
</dbReference>
<keyword evidence="14" id="KW-1185">Reference proteome</keyword>
<dbReference type="HOGENOM" id="CLU_326858_0_0_1"/>
<dbReference type="Proteomes" id="UP000015101">
    <property type="component" value="Unassembled WGS sequence"/>
</dbReference>
<dbReference type="EMBL" id="AMQM01001074">
    <property type="status" value="NOT_ANNOTATED_CDS"/>
    <property type="molecule type" value="Genomic_DNA"/>
</dbReference>
<dbReference type="EnsemblMetazoa" id="HelroT162356">
    <property type="protein sequence ID" value="HelroP162356"/>
    <property type="gene ID" value="HelroG162356"/>
</dbReference>
<dbReference type="AlphaFoldDB" id="T1ESJ8"/>
<evidence type="ECO:0000256" key="1">
    <source>
        <dbReference type="ARBA" id="ARBA00004370"/>
    </source>
</evidence>
<dbReference type="OrthoDB" id="2187at2759"/>
<evidence type="ECO:0000313" key="12">
    <source>
        <dbReference type="EMBL" id="ESN98890.1"/>
    </source>
</evidence>
<keyword evidence="6" id="KW-0067">ATP-binding</keyword>
<dbReference type="InterPro" id="IPR027417">
    <property type="entry name" value="P-loop_NTPase"/>
</dbReference>
<comment type="subcellular location">
    <subcellularLocation>
        <location evidence="1">Membrane</location>
    </subcellularLocation>
</comment>
<dbReference type="GO" id="GO:0005829">
    <property type="term" value="C:cytosol"/>
    <property type="evidence" value="ECO:0000318"/>
    <property type="project" value="GO_Central"/>
</dbReference>
<dbReference type="CTD" id="20199548"/>
<proteinExistence type="inferred from homology"/>
<name>T1ESJ8_HELRO</name>
<dbReference type="EMBL" id="KB097143">
    <property type="protein sequence ID" value="ESN98890.1"/>
    <property type="molecule type" value="Genomic_DNA"/>
</dbReference>
<dbReference type="PANTHER" id="PTHR23077">
    <property type="entry name" value="AAA-FAMILY ATPASE"/>
    <property type="match status" value="1"/>
</dbReference>
<dbReference type="RefSeq" id="XP_009022832.1">
    <property type="nucleotide sequence ID" value="XM_009024584.1"/>
</dbReference>
<dbReference type="PANTHER" id="PTHR23077:SF9">
    <property type="entry name" value="PEROXISOMAL ATPASE PEX6"/>
    <property type="match status" value="1"/>
</dbReference>
<dbReference type="Pfam" id="PF00004">
    <property type="entry name" value="AAA"/>
    <property type="match status" value="2"/>
</dbReference>
<dbReference type="GeneID" id="20199548"/>
<dbReference type="InterPro" id="IPR003593">
    <property type="entry name" value="AAA+_ATPase"/>
</dbReference>